<proteinExistence type="predicted"/>
<comment type="caution">
    <text evidence="4">The sequence shown here is derived from an EMBL/GenBank/DDBJ whole genome shotgun (WGS) entry which is preliminary data.</text>
</comment>
<dbReference type="InterPro" id="IPR000504">
    <property type="entry name" value="RRM_dom"/>
</dbReference>
<evidence type="ECO:0000313" key="5">
    <source>
        <dbReference type="Proteomes" id="UP001196530"/>
    </source>
</evidence>
<dbReference type="Proteomes" id="UP001196530">
    <property type="component" value="Unassembled WGS sequence"/>
</dbReference>
<evidence type="ECO:0000256" key="2">
    <source>
        <dbReference type="PROSITE-ProRule" id="PRU00176"/>
    </source>
</evidence>
<keyword evidence="1 2" id="KW-0694">RNA-binding</keyword>
<feature type="domain" description="RRM" evidence="3">
    <location>
        <begin position="64"/>
        <end position="142"/>
    </location>
</feature>
<organism evidence="4 5">
    <name type="scientific">Pichia angusta</name>
    <name type="common">Yeast</name>
    <name type="synonym">Hansenula polymorpha</name>
    <dbReference type="NCBI Taxonomy" id="870730"/>
    <lineage>
        <taxon>Eukaryota</taxon>
        <taxon>Fungi</taxon>
        <taxon>Dikarya</taxon>
        <taxon>Ascomycota</taxon>
        <taxon>Saccharomycotina</taxon>
        <taxon>Pichiomycetes</taxon>
        <taxon>Pichiales</taxon>
        <taxon>Pichiaceae</taxon>
        <taxon>Ogataea</taxon>
    </lineage>
</organism>
<reference evidence="4" key="1">
    <citation type="journal article" date="2021" name="G3 (Bethesda)">
        <title>Genomic diversity, chromosomal rearrangements, and interspecies hybridization in the ogataea polymorpha species complex.</title>
        <authorList>
            <person name="Hanson S.J."/>
            <person name="Cinneide E.O."/>
            <person name="Salzberg L.I."/>
            <person name="Wolfe K.H."/>
            <person name="McGowan J."/>
            <person name="Fitzpatrick D.A."/>
            <person name="Matlin K."/>
        </authorList>
    </citation>
    <scope>NUCLEOTIDE SEQUENCE</scope>
    <source>
        <strain evidence="4">61-244</strain>
    </source>
</reference>
<dbReference type="EMBL" id="JAHLUX010000002">
    <property type="protein sequence ID" value="KAG7820989.1"/>
    <property type="molecule type" value="Genomic_DNA"/>
</dbReference>
<dbReference type="InterPro" id="IPR050825">
    <property type="entry name" value="RBM42_RBP45_47-like"/>
</dbReference>
<dbReference type="RefSeq" id="XP_043061532.1">
    <property type="nucleotide sequence ID" value="XM_043201398.1"/>
</dbReference>
<gene>
    <name evidence="4" type="ORF">KL928_001073</name>
</gene>
<dbReference type="PANTHER" id="PTHR47640">
    <property type="entry name" value="TRNA SELENOCYSTEINE 1-ASSOCIATED PROTEIN 1-RELATED-RELATED"/>
    <property type="match status" value="1"/>
</dbReference>
<dbReference type="InterPro" id="IPR035979">
    <property type="entry name" value="RBD_domain_sf"/>
</dbReference>
<dbReference type="GeneID" id="66125124"/>
<dbReference type="SMART" id="SM00360">
    <property type="entry name" value="RRM"/>
    <property type="match status" value="1"/>
</dbReference>
<dbReference type="SUPFAM" id="SSF54928">
    <property type="entry name" value="RNA-binding domain, RBD"/>
    <property type="match status" value="1"/>
</dbReference>
<dbReference type="Gene3D" id="3.30.70.330">
    <property type="match status" value="1"/>
</dbReference>
<evidence type="ECO:0000313" key="4">
    <source>
        <dbReference type="EMBL" id="KAG7820989.1"/>
    </source>
</evidence>
<dbReference type="PANTHER" id="PTHR47640:SF5">
    <property type="entry name" value="RRM DOMAIN-CONTAINING PROTEIN"/>
    <property type="match status" value="1"/>
</dbReference>
<accession>A0AAN6DJV9</accession>
<dbReference type="GO" id="GO:0003729">
    <property type="term" value="F:mRNA binding"/>
    <property type="evidence" value="ECO:0007669"/>
    <property type="project" value="InterPro"/>
</dbReference>
<sequence>MATELIFDQPSVRTSTSQVILVERQATSTTESALELLDGAILAEYPINISWAFQTQRSKSSNFYNIFVGDLWPDVNDEMLGYFFGKYRFSGQAIVMWDMKSGRSRGYGFVSFQDVPEAKICLYEMNGAILGGQTPRLNTANRKSDRHQPSKHYTTLMHSESPTIPSNPLNILPIPLQTYMIQYTIRLLFRIALFMFEI</sequence>
<protein>
    <recommendedName>
        <fullName evidence="3">RRM domain-containing protein</fullName>
    </recommendedName>
</protein>
<dbReference type="Pfam" id="PF00076">
    <property type="entry name" value="RRM_1"/>
    <property type="match status" value="1"/>
</dbReference>
<name>A0AAN6DJV9_PICAN</name>
<evidence type="ECO:0000259" key="3">
    <source>
        <dbReference type="PROSITE" id="PS50102"/>
    </source>
</evidence>
<dbReference type="PROSITE" id="PS50102">
    <property type="entry name" value="RRM"/>
    <property type="match status" value="1"/>
</dbReference>
<evidence type="ECO:0000256" key="1">
    <source>
        <dbReference type="ARBA" id="ARBA00022884"/>
    </source>
</evidence>
<dbReference type="AlphaFoldDB" id="A0AAN6DJV9"/>
<dbReference type="InterPro" id="IPR012677">
    <property type="entry name" value="Nucleotide-bd_a/b_plait_sf"/>
</dbReference>